<feature type="binding site" evidence="6">
    <location>
        <position position="250"/>
    </location>
    <ligand>
        <name>L-homoserine</name>
        <dbReference type="ChEBI" id="CHEBI:57476"/>
    </ligand>
</feature>
<keyword evidence="4 6" id="KW-0521">NADP</keyword>
<evidence type="ECO:0000256" key="1">
    <source>
        <dbReference type="ARBA" id="ARBA00006753"/>
    </source>
</evidence>
<dbReference type="FunFam" id="3.30.360.10:FF:000005">
    <property type="entry name" value="Homoserine dehydrogenase"/>
    <property type="match status" value="1"/>
</dbReference>
<keyword evidence="3 4" id="KW-0560">Oxidoreductase</keyword>
<dbReference type="InterPro" id="IPR036291">
    <property type="entry name" value="NAD(P)-bd_dom_sf"/>
</dbReference>
<evidence type="ECO:0000256" key="3">
    <source>
        <dbReference type="ARBA" id="ARBA00023002"/>
    </source>
</evidence>
<gene>
    <name evidence="9" type="ORF">SAMN04490187_3174</name>
</gene>
<comment type="similarity">
    <text evidence="1 4 7">Belongs to the homoserine dehydrogenase family.</text>
</comment>
<dbReference type="InterPro" id="IPR022697">
    <property type="entry name" value="HDH_short"/>
</dbReference>
<evidence type="ECO:0000256" key="5">
    <source>
        <dbReference type="PIRSR" id="PIRSR036497-1"/>
    </source>
</evidence>
<dbReference type="PIRSF" id="PIRSF036497">
    <property type="entry name" value="HDH_short"/>
    <property type="match status" value="1"/>
</dbReference>
<keyword evidence="4" id="KW-0791">Threonine biosynthesis</keyword>
<dbReference type="GO" id="GO:0009088">
    <property type="term" value="P:threonine biosynthetic process"/>
    <property type="evidence" value="ECO:0007669"/>
    <property type="project" value="UniProtKB-UniPathway"/>
</dbReference>
<evidence type="ECO:0000256" key="6">
    <source>
        <dbReference type="PIRSR" id="PIRSR036497-2"/>
    </source>
</evidence>
<sequence length="387" mass="40614">MLSPASILLATMIGLPYSYERCCSLVFQYRKHNNEAHVVTEYKIALLGFGGVNRALTQLIADKNEHWANEFGFKLKIVGISDLYFGSIINKNGLDAHELAAVPAVKGGFRTLPAGSAEPANETVIRFSGADLIAEATFTNPVDGEPATTFCRWALEKGISVVTTNKGPVALHAESLKALARSTGAQFEFEGSVMSGTPVIRLAKESLAGSEISGFKGILNGTSNFVLSSMEEGLDFSDAVAKAQELGYAEADPTADVEGHDVRLKVVILANELLGAKLTPSDVLCKGISGITSKDIAEATKANARWKLIGSAEKMSNGSITASVSPQLLPQGDALAGVSGATNAITFNTNVLGPVTVVGAGAGRFETAFALLSDIVSIHKNKTKIGK</sequence>
<dbReference type="NCBIfam" id="NF004912">
    <property type="entry name" value="PRK06270.1"/>
    <property type="match status" value="1"/>
</dbReference>
<dbReference type="EC" id="1.1.1.3" evidence="2 4"/>
<dbReference type="Pfam" id="PF00742">
    <property type="entry name" value="Homoserine_dh"/>
    <property type="match status" value="1"/>
</dbReference>
<feature type="active site" description="Proton donor" evidence="5">
    <location>
        <position position="265"/>
    </location>
</feature>
<accession>A0A1H4PSB1</accession>
<dbReference type="UniPathway" id="UPA00051">
    <property type="reaction ID" value="UER00465"/>
</dbReference>
<dbReference type="NCBIfam" id="NF004976">
    <property type="entry name" value="PRK06349.1"/>
    <property type="match status" value="1"/>
</dbReference>
<evidence type="ECO:0000256" key="4">
    <source>
        <dbReference type="PIRNR" id="PIRNR036497"/>
    </source>
</evidence>
<dbReference type="Proteomes" id="UP000198542">
    <property type="component" value="Unassembled WGS sequence"/>
</dbReference>
<dbReference type="GO" id="GO:0004412">
    <property type="term" value="F:homoserine dehydrogenase activity"/>
    <property type="evidence" value="ECO:0007669"/>
    <property type="project" value="UniProtKB-EC"/>
</dbReference>
<dbReference type="AlphaFoldDB" id="A0A1H4PSB1"/>
<evidence type="ECO:0000259" key="8">
    <source>
        <dbReference type="Pfam" id="PF00742"/>
    </source>
</evidence>
<organism evidence="9 10">
    <name type="scientific">Pseudomonas jessenii</name>
    <dbReference type="NCBI Taxonomy" id="77298"/>
    <lineage>
        <taxon>Bacteria</taxon>
        <taxon>Pseudomonadati</taxon>
        <taxon>Pseudomonadota</taxon>
        <taxon>Gammaproteobacteria</taxon>
        <taxon>Pseudomonadales</taxon>
        <taxon>Pseudomonadaceae</taxon>
        <taxon>Pseudomonas</taxon>
    </lineage>
</organism>
<dbReference type="SUPFAM" id="SSF55347">
    <property type="entry name" value="Glyceraldehyde-3-phosphate dehydrogenase-like, C-terminal domain"/>
    <property type="match status" value="1"/>
</dbReference>
<proteinExistence type="inferred from homology"/>
<evidence type="ECO:0000256" key="7">
    <source>
        <dbReference type="RuleBase" id="RU004171"/>
    </source>
</evidence>
<feature type="domain" description="Homoserine dehydrogenase catalytic" evidence="8">
    <location>
        <begin position="198"/>
        <end position="376"/>
    </location>
</feature>
<dbReference type="InterPro" id="IPR019811">
    <property type="entry name" value="HDH_CS"/>
</dbReference>
<dbReference type="Gene3D" id="3.30.360.10">
    <property type="entry name" value="Dihydrodipicolinate Reductase, domain 2"/>
    <property type="match status" value="1"/>
</dbReference>
<comment type="catalytic activity">
    <reaction evidence="4">
        <text>L-homoserine + NADP(+) = L-aspartate 4-semialdehyde + NADPH + H(+)</text>
        <dbReference type="Rhea" id="RHEA:15761"/>
        <dbReference type="ChEBI" id="CHEBI:15378"/>
        <dbReference type="ChEBI" id="CHEBI:57476"/>
        <dbReference type="ChEBI" id="CHEBI:57783"/>
        <dbReference type="ChEBI" id="CHEBI:58349"/>
        <dbReference type="ChEBI" id="CHEBI:537519"/>
        <dbReference type="EC" id="1.1.1.3"/>
    </reaction>
</comment>
<dbReference type="GO" id="GO:0009086">
    <property type="term" value="P:methionine biosynthetic process"/>
    <property type="evidence" value="ECO:0007669"/>
    <property type="project" value="UniProtKB-KW"/>
</dbReference>
<keyword evidence="4" id="KW-0486">Methionine biosynthesis</keyword>
<reference evidence="10" key="1">
    <citation type="submission" date="2016-10" db="EMBL/GenBank/DDBJ databases">
        <authorList>
            <person name="Varghese N."/>
            <person name="Submissions S."/>
        </authorList>
    </citation>
    <scope>NUCLEOTIDE SEQUENCE [LARGE SCALE GENOMIC DNA]</scope>
    <source>
        <strain evidence="10">BS3660</strain>
    </source>
</reference>
<feature type="binding site" evidence="6">
    <location>
        <position position="166"/>
    </location>
    <ligand>
        <name>NADPH</name>
        <dbReference type="ChEBI" id="CHEBI:57783"/>
    </ligand>
</feature>
<dbReference type="EMBL" id="FNTC01000002">
    <property type="protein sequence ID" value="SEC10239.1"/>
    <property type="molecule type" value="Genomic_DNA"/>
</dbReference>
<protein>
    <recommendedName>
        <fullName evidence="2 4">Homoserine dehydrogenase</fullName>
        <shortName evidence="4">HDH</shortName>
        <ecNumber evidence="2 4">1.1.1.3</ecNumber>
    </recommendedName>
</protein>
<evidence type="ECO:0000256" key="2">
    <source>
        <dbReference type="ARBA" id="ARBA00013213"/>
    </source>
</evidence>
<dbReference type="InterPro" id="IPR001342">
    <property type="entry name" value="HDH_cat"/>
</dbReference>
<evidence type="ECO:0000313" key="9">
    <source>
        <dbReference type="EMBL" id="SEC10239.1"/>
    </source>
</evidence>
<dbReference type="SUPFAM" id="SSF51735">
    <property type="entry name" value="NAD(P)-binding Rossmann-fold domains"/>
    <property type="match status" value="1"/>
</dbReference>
<dbReference type="PANTHER" id="PTHR43331">
    <property type="entry name" value="HOMOSERINE DEHYDROGENASE"/>
    <property type="match status" value="1"/>
</dbReference>
<dbReference type="Gene3D" id="3.40.50.720">
    <property type="entry name" value="NAD(P)-binding Rossmann-like Domain"/>
    <property type="match status" value="1"/>
</dbReference>
<dbReference type="PROSITE" id="PS01042">
    <property type="entry name" value="HOMOSER_DHGENASE"/>
    <property type="match status" value="1"/>
</dbReference>
<keyword evidence="10" id="KW-1185">Reference proteome</keyword>
<name>A0A1H4PSB1_PSEJE</name>
<keyword evidence="4" id="KW-0028">Amino-acid biosynthesis</keyword>
<evidence type="ECO:0000313" key="10">
    <source>
        <dbReference type="Proteomes" id="UP000198542"/>
    </source>
</evidence>
<dbReference type="UniPathway" id="UPA00050">
    <property type="reaction ID" value="UER00063"/>
</dbReference>
<dbReference type="PANTHER" id="PTHR43331:SF1">
    <property type="entry name" value="HOMOSERINE DEHYDROGENASE"/>
    <property type="match status" value="1"/>
</dbReference>